<dbReference type="Proteomes" id="UP001595851">
    <property type="component" value="Unassembled WGS sequence"/>
</dbReference>
<dbReference type="Gene3D" id="3.10.28.10">
    <property type="entry name" value="Homing endonucleases"/>
    <property type="match status" value="1"/>
</dbReference>
<evidence type="ECO:0000259" key="1">
    <source>
        <dbReference type="PROSITE" id="PS50819"/>
    </source>
</evidence>
<dbReference type="PROSITE" id="PS50819">
    <property type="entry name" value="INTEIN_ENDONUCLEASE"/>
    <property type="match status" value="1"/>
</dbReference>
<dbReference type="InterPro" id="IPR004860">
    <property type="entry name" value="LAGLIDADG_dom"/>
</dbReference>
<keyword evidence="2" id="KW-0540">Nuclease</keyword>
<dbReference type="Pfam" id="PF14528">
    <property type="entry name" value="LAGLIDADG_3"/>
    <property type="match status" value="1"/>
</dbReference>
<accession>A0ABV8G324</accession>
<name>A0ABV8G324_9ACTN</name>
<evidence type="ECO:0000313" key="3">
    <source>
        <dbReference type="Proteomes" id="UP001595851"/>
    </source>
</evidence>
<dbReference type="SUPFAM" id="SSF55608">
    <property type="entry name" value="Homing endonucleases"/>
    <property type="match status" value="1"/>
</dbReference>
<dbReference type="InterPro" id="IPR027434">
    <property type="entry name" value="Homing_endonucl"/>
</dbReference>
<organism evidence="2 3">
    <name type="scientific">Nonomuraea purpurea</name>
    <dbReference type="NCBI Taxonomy" id="1849276"/>
    <lineage>
        <taxon>Bacteria</taxon>
        <taxon>Bacillati</taxon>
        <taxon>Actinomycetota</taxon>
        <taxon>Actinomycetes</taxon>
        <taxon>Streptosporangiales</taxon>
        <taxon>Streptosporangiaceae</taxon>
        <taxon>Nonomuraea</taxon>
    </lineage>
</organism>
<sequence length="884" mass="98470">MSKRSAPMAAAPKYVVNFPTLGMLVGDWIEAHCVVPDGFDRGTPFMLSDWQLWNVVNHYRVKPEAKVGQLATAFHNRRSQTVRPQKALALDTPIATPDGWTTMGEVQPGDRIFDERGEPCTVLSKSQVWMSDTYRVTFSDGASLVACGDHQWQVERRTPSATYVAERVTTSDMYGNLLDKQGARRFRIGNAQPLRLPEANLPIDPYVLGAWLGDGNHDDGRLTGLDREVFDRIVNAGYEVRQMKVTKRVNVIGLRTHLRLSGLLKNKHIPSAYLRGSEKQRWALLQGLMDTDGFADARQGKCEFTTVLPVLRDGMRELLYSLGIKHTVYEGIARLNGRATGPKWRINFAARADMPVFHLARKQDRLKPEGRSHSQFEHRRVVAVEKIPTVPTQCITVDAPSHMFLAGREMIPTCNTGKGPFTAAIVCTEGVGPALFAGWAERGDVYDCRNFGCGCGWLYEYKLGEPLGMPWPTPLIQLTATSEEQVGNVFDALRPMIEYGPLADLIPKTGEEFVRLPGGGRIDVVTASAMSRLGQRVTFCAQDETGIWTVTNKMIRVAETQRRGLAGMGGRAWETTNAWDPSEDSVAQRTSEAKATDIFRDFPQAPSHLSYKNKVERRKIHRIVYEGSPWVDLDAIEAEAAELLERDPAQAERFFGNRIVYGAGHFIDGDVWDSRAALRQVPNGTPIVLGFDGSDSDDWTGIRAETADGYQFTPTFGPDRCPTVWDPAAYGGQVPRLEVAAAFDELMMRYRVIRAYIDPPGWTSEIDAWAEKYGDKVVIRWATYRPVQMHAANERLLVDVGKADSPFTHDGCPITAIHVRNTRKAPRPGQRYVLAKASQTQKIDLTVCSVLAHEAYGDALAAGLFVVEKPTENLIYTASSTRRR</sequence>
<feature type="domain" description="DOD-type homing endonuclease" evidence="1">
    <location>
        <begin position="207"/>
        <end position="324"/>
    </location>
</feature>
<reference evidence="3" key="1">
    <citation type="journal article" date="2019" name="Int. J. Syst. Evol. Microbiol.">
        <title>The Global Catalogue of Microorganisms (GCM) 10K type strain sequencing project: providing services to taxonomists for standard genome sequencing and annotation.</title>
        <authorList>
            <consortium name="The Broad Institute Genomics Platform"/>
            <consortium name="The Broad Institute Genome Sequencing Center for Infectious Disease"/>
            <person name="Wu L."/>
            <person name="Ma J."/>
        </authorList>
    </citation>
    <scope>NUCLEOTIDE SEQUENCE [LARGE SCALE GENOMIC DNA]</scope>
    <source>
        <strain evidence="3">TBRC 1276</strain>
    </source>
</reference>
<protein>
    <submittedName>
        <fullName evidence="2">LAGLIDADG family homing endonuclease</fullName>
    </submittedName>
</protein>
<dbReference type="PRINTS" id="PR00379">
    <property type="entry name" value="INTEIN"/>
</dbReference>
<gene>
    <name evidence="2" type="ORF">ACFOY2_05315</name>
</gene>
<proteinExistence type="predicted"/>
<dbReference type="EMBL" id="JBHSBI010000002">
    <property type="protein sequence ID" value="MFC4006629.1"/>
    <property type="molecule type" value="Genomic_DNA"/>
</dbReference>
<dbReference type="RefSeq" id="WP_379526769.1">
    <property type="nucleotide sequence ID" value="NZ_JBHSBI010000002.1"/>
</dbReference>
<keyword evidence="2" id="KW-0378">Hydrolase</keyword>
<dbReference type="InterPro" id="IPR036844">
    <property type="entry name" value="Hint_dom_sf"/>
</dbReference>
<keyword evidence="3" id="KW-1185">Reference proteome</keyword>
<dbReference type="SUPFAM" id="SSF51294">
    <property type="entry name" value="Hedgehog/intein (Hint) domain"/>
    <property type="match status" value="1"/>
</dbReference>
<keyword evidence="2" id="KW-0255">Endonuclease</keyword>
<comment type="caution">
    <text evidence="2">The sequence shown here is derived from an EMBL/GenBank/DDBJ whole genome shotgun (WGS) entry which is preliminary data.</text>
</comment>
<dbReference type="GO" id="GO:0004519">
    <property type="term" value="F:endonuclease activity"/>
    <property type="evidence" value="ECO:0007669"/>
    <property type="project" value="UniProtKB-KW"/>
</dbReference>
<evidence type="ECO:0000313" key="2">
    <source>
        <dbReference type="EMBL" id="MFC4006629.1"/>
    </source>
</evidence>
<dbReference type="InterPro" id="IPR004042">
    <property type="entry name" value="Intein_endonuc_central"/>
</dbReference>
<dbReference type="InterPro" id="IPR006142">
    <property type="entry name" value="INTEIN"/>
</dbReference>